<evidence type="ECO:0000313" key="5">
    <source>
        <dbReference type="Proteomes" id="UP000253324"/>
    </source>
</evidence>
<dbReference type="SUPFAM" id="SSF46689">
    <property type="entry name" value="Homeodomain-like"/>
    <property type="match status" value="1"/>
</dbReference>
<proteinExistence type="predicted"/>
<dbReference type="Proteomes" id="UP000253324">
    <property type="component" value="Unassembled WGS sequence"/>
</dbReference>
<dbReference type="Gene3D" id="1.10.357.10">
    <property type="entry name" value="Tetracycline Repressor, domain 2"/>
    <property type="match status" value="1"/>
</dbReference>
<dbReference type="Gene3D" id="1.10.10.60">
    <property type="entry name" value="Homeodomain-like"/>
    <property type="match status" value="1"/>
</dbReference>
<dbReference type="InterPro" id="IPR039536">
    <property type="entry name" value="TetR_C_Proteobacteria"/>
</dbReference>
<accession>A0A368YNU6</accession>
<gene>
    <name evidence="4" type="ORF">C7476_10994</name>
</gene>
<keyword evidence="5" id="KW-1185">Reference proteome</keyword>
<protein>
    <submittedName>
        <fullName evidence="4">TetR family transcriptional regulator</fullName>
    </submittedName>
</protein>
<keyword evidence="1 2" id="KW-0238">DNA-binding</keyword>
<evidence type="ECO:0000259" key="3">
    <source>
        <dbReference type="PROSITE" id="PS50977"/>
    </source>
</evidence>
<reference evidence="4 5" key="1">
    <citation type="submission" date="2018-07" db="EMBL/GenBank/DDBJ databases">
        <title>Genomic Encyclopedia of Type Strains, Phase III (KMG-III): the genomes of soil and plant-associated and newly described type strains.</title>
        <authorList>
            <person name="Whitman W."/>
        </authorList>
    </citation>
    <scope>NUCLEOTIDE SEQUENCE [LARGE SCALE GENOMIC DNA]</scope>
    <source>
        <strain evidence="4 5">31-25a</strain>
    </source>
</reference>
<dbReference type="PANTHER" id="PTHR30055">
    <property type="entry name" value="HTH-TYPE TRANSCRIPTIONAL REGULATOR RUTR"/>
    <property type="match status" value="1"/>
</dbReference>
<dbReference type="InterPro" id="IPR036271">
    <property type="entry name" value="Tet_transcr_reg_TetR-rel_C_sf"/>
</dbReference>
<feature type="DNA-binding region" description="H-T-H motif" evidence="2">
    <location>
        <begin position="36"/>
        <end position="55"/>
    </location>
</feature>
<name>A0A368YNU6_9HYPH</name>
<dbReference type="OrthoDB" id="5292901at2"/>
<dbReference type="SUPFAM" id="SSF48498">
    <property type="entry name" value="Tetracyclin repressor-like, C-terminal domain"/>
    <property type="match status" value="1"/>
</dbReference>
<dbReference type="GO" id="GO:0000976">
    <property type="term" value="F:transcription cis-regulatory region binding"/>
    <property type="evidence" value="ECO:0007669"/>
    <property type="project" value="TreeGrafter"/>
</dbReference>
<sequence length="211" mass="23507">MHDQENQQTLSRAERRAVILDAAASVFFERGFAATSIDAVIERSGGSKRNIYDEFGNKQGLLIALITETADKALAVLTVDHLRTPNLHDTLLEFAQRLFTNYMSPPLLGIFRIIMAESSRFPELAKAFHEKGPGRAVKRLAELLEDASNRGEIETVNFKVAADQFLGLLRGNLHLEVMLGLRPVPDKAEAEMFVRSAVGMFVKGLRVENRN</sequence>
<dbReference type="Pfam" id="PF00440">
    <property type="entry name" value="TetR_N"/>
    <property type="match status" value="1"/>
</dbReference>
<dbReference type="PRINTS" id="PR00455">
    <property type="entry name" value="HTHTETR"/>
</dbReference>
<feature type="domain" description="HTH tetR-type" evidence="3">
    <location>
        <begin position="13"/>
        <end position="73"/>
    </location>
</feature>
<dbReference type="Pfam" id="PF14246">
    <property type="entry name" value="TetR_C_7"/>
    <property type="match status" value="1"/>
</dbReference>
<evidence type="ECO:0000256" key="2">
    <source>
        <dbReference type="PROSITE-ProRule" id="PRU00335"/>
    </source>
</evidence>
<dbReference type="InterPro" id="IPR009057">
    <property type="entry name" value="Homeodomain-like_sf"/>
</dbReference>
<dbReference type="InterPro" id="IPR001647">
    <property type="entry name" value="HTH_TetR"/>
</dbReference>
<dbReference type="PANTHER" id="PTHR30055:SF146">
    <property type="entry name" value="HTH-TYPE TRANSCRIPTIONAL DUAL REGULATOR CECR"/>
    <property type="match status" value="1"/>
</dbReference>
<dbReference type="AlphaFoldDB" id="A0A368YNU6"/>
<comment type="caution">
    <text evidence="4">The sequence shown here is derived from an EMBL/GenBank/DDBJ whole genome shotgun (WGS) entry which is preliminary data.</text>
</comment>
<dbReference type="InterPro" id="IPR050109">
    <property type="entry name" value="HTH-type_TetR-like_transc_reg"/>
</dbReference>
<evidence type="ECO:0000256" key="1">
    <source>
        <dbReference type="ARBA" id="ARBA00023125"/>
    </source>
</evidence>
<dbReference type="PROSITE" id="PS50977">
    <property type="entry name" value="HTH_TETR_2"/>
    <property type="match status" value="1"/>
</dbReference>
<dbReference type="GO" id="GO:0003700">
    <property type="term" value="F:DNA-binding transcription factor activity"/>
    <property type="evidence" value="ECO:0007669"/>
    <property type="project" value="TreeGrafter"/>
</dbReference>
<dbReference type="RefSeq" id="WP_114430947.1">
    <property type="nucleotide sequence ID" value="NZ_QPJM01000009.1"/>
</dbReference>
<organism evidence="4 5">
    <name type="scientific">Phyllobacterium bourgognense</name>
    <dbReference type="NCBI Taxonomy" id="314236"/>
    <lineage>
        <taxon>Bacteria</taxon>
        <taxon>Pseudomonadati</taxon>
        <taxon>Pseudomonadota</taxon>
        <taxon>Alphaproteobacteria</taxon>
        <taxon>Hyphomicrobiales</taxon>
        <taxon>Phyllobacteriaceae</taxon>
        <taxon>Phyllobacterium</taxon>
    </lineage>
</organism>
<dbReference type="EMBL" id="QPJM01000009">
    <property type="protein sequence ID" value="RCW81912.1"/>
    <property type="molecule type" value="Genomic_DNA"/>
</dbReference>
<evidence type="ECO:0000313" key="4">
    <source>
        <dbReference type="EMBL" id="RCW81912.1"/>
    </source>
</evidence>